<comment type="caution">
    <text evidence="2">The sequence shown here is derived from an EMBL/GenBank/DDBJ whole genome shotgun (WGS) entry which is preliminary data.</text>
</comment>
<dbReference type="EMBL" id="VFPE01000001">
    <property type="protein sequence ID" value="TQM34682.1"/>
    <property type="molecule type" value="Genomic_DNA"/>
</dbReference>
<feature type="domain" description="DUF218" evidence="1">
    <location>
        <begin position="45"/>
        <end position="148"/>
    </location>
</feature>
<dbReference type="InterPro" id="IPR014729">
    <property type="entry name" value="Rossmann-like_a/b/a_fold"/>
</dbReference>
<dbReference type="PANTHER" id="PTHR30336">
    <property type="entry name" value="INNER MEMBRANE PROTEIN, PROBABLE PERMEASE"/>
    <property type="match status" value="1"/>
</dbReference>
<dbReference type="Proteomes" id="UP000320235">
    <property type="component" value="Unassembled WGS sequence"/>
</dbReference>
<keyword evidence="3" id="KW-1185">Reference proteome</keyword>
<sequence>MRRLLLILAGVTAAAAAALLSWAEAVHWRTSRQALGDSGVPGGREAVVVLGYRNTGTRANFVNRHRVRAGLRSQDPAASESVLVLCGGAVGGDVPEAELMARYARERGYTGPIRLDTQSRTTAENIRFAVPLVEDADTIKIVSHAPHAVVGREYLWAVRPDLAARLVRGDDHRVGEAPILTVAAAIIAWQHQARRGRA</sequence>
<proteinExistence type="predicted"/>
<dbReference type="GO" id="GO:0005886">
    <property type="term" value="C:plasma membrane"/>
    <property type="evidence" value="ECO:0007669"/>
    <property type="project" value="TreeGrafter"/>
</dbReference>
<evidence type="ECO:0000313" key="2">
    <source>
        <dbReference type="EMBL" id="TQM34682.1"/>
    </source>
</evidence>
<dbReference type="AlphaFoldDB" id="A0A543FLI9"/>
<dbReference type="InterPro" id="IPR051599">
    <property type="entry name" value="Cell_Envelope_Assoc"/>
</dbReference>
<gene>
    <name evidence="2" type="ORF">FB391_0972</name>
</gene>
<evidence type="ECO:0000259" key="1">
    <source>
        <dbReference type="Pfam" id="PF02698"/>
    </source>
</evidence>
<dbReference type="CDD" id="cd06259">
    <property type="entry name" value="YdcF-like"/>
    <property type="match status" value="1"/>
</dbReference>
<reference evidence="2 3" key="1">
    <citation type="submission" date="2019-06" db="EMBL/GenBank/DDBJ databases">
        <title>Sequencing the genomes of 1000 actinobacteria strains.</title>
        <authorList>
            <person name="Klenk H.-P."/>
        </authorList>
    </citation>
    <scope>NUCLEOTIDE SEQUENCE [LARGE SCALE GENOMIC DNA]</scope>
    <source>
        <strain evidence="2 3">DSM 105492</strain>
    </source>
</reference>
<protein>
    <submittedName>
        <fullName evidence="2">DUF218 domain-containing protein</fullName>
    </submittedName>
</protein>
<dbReference type="InterPro" id="IPR003848">
    <property type="entry name" value="DUF218"/>
</dbReference>
<dbReference type="RefSeq" id="WP_246093355.1">
    <property type="nucleotide sequence ID" value="NZ_BAABLH010000007.1"/>
</dbReference>
<dbReference type="PANTHER" id="PTHR30336:SF20">
    <property type="entry name" value="DUF218 DOMAIN-CONTAINING PROTEIN"/>
    <property type="match status" value="1"/>
</dbReference>
<accession>A0A543FLI9</accession>
<dbReference type="Gene3D" id="3.40.50.620">
    <property type="entry name" value="HUPs"/>
    <property type="match status" value="1"/>
</dbReference>
<evidence type="ECO:0000313" key="3">
    <source>
        <dbReference type="Proteomes" id="UP000320235"/>
    </source>
</evidence>
<name>A0A543FLI9_9MICO</name>
<dbReference type="Pfam" id="PF02698">
    <property type="entry name" value="DUF218"/>
    <property type="match status" value="1"/>
</dbReference>
<organism evidence="2 3">
    <name type="scientific">Microbacterium kyungheense</name>
    <dbReference type="NCBI Taxonomy" id="1263636"/>
    <lineage>
        <taxon>Bacteria</taxon>
        <taxon>Bacillati</taxon>
        <taxon>Actinomycetota</taxon>
        <taxon>Actinomycetes</taxon>
        <taxon>Micrococcales</taxon>
        <taxon>Microbacteriaceae</taxon>
        <taxon>Microbacterium</taxon>
    </lineage>
</organism>